<evidence type="ECO:0000259" key="1">
    <source>
        <dbReference type="Pfam" id="PF00144"/>
    </source>
</evidence>
<dbReference type="Proteomes" id="UP001501758">
    <property type="component" value="Unassembled WGS sequence"/>
</dbReference>
<organism evidence="2 3">
    <name type="scientific">Aquimarina litoralis</name>
    <dbReference type="NCBI Taxonomy" id="584605"/>
    <lineage>
        <taxon>Bacteria</taxon>
        <taxon>Pseudomonadati</taxon>
        <taxon>Bacteroidota</taxon>
        <taxon>Flavobacteriia</taxon>
        <taxon>Flavobacteriales</taxon>
        <taxon>Flavobacteriaceae</taxon>
        <taxon>Aquimarina</taxon>
    </lineage>
</organism>
<dbReference type="PANTHER" id="PTHR46520:SF1">
    <property type="entry name" value="SERINE BETA-LACTAMASE-LIKE PROTEIN LACTB, MITOCHONDRIAL"/>
    <property type="match status" value="1"/>
</dbReference>
<sequence>MKKAIISITIIILLLLSYFFFEPIFTYTSGWNNSPGKSELNPIHAHKNITQQKADSILKIIYKRLNAPAVSIAVGQNNKVIWSNAMGYQDIKNKTLVDLNTKFRIGSTSKAVTSLGIGVLLQENKLRLDQKVKQLVPYIKNHLGELTLKQLASHTSGIRNYGVCFCFPVWEYYNNDSFSSVEQSVRLFSDDPLLFDPGEQFSYSSYNYTLVSAMLEGATGKVFPKFMKESVFDPLQAKYIEEETSETLKNAAKFYEVQDQQYKEVYPVNNSNKWAGGGYLASPTALVKLGNAFMNHCLFDLQTRDLLTTPITLNSSEVNEQNYAIGWRNDTKDIFENGTQINIWHHGGIANGSISLLMLFPEYNLSISMLANKNGTSADLFENVYAIAKIFIHQNTI</sequence>
<dbReference type="EMBL" id="BAAAGE010000001">
    <property type="protein sequence ID" value="GAA0715869.1"/>
    <property type="molecule type" value="Genomic_DNA"/>
</dbReference>
<evidence type="ECO:0000313" key="3">
    <source>
        <dbReference type="Proteomes" id="UP001501758"/>
    </source>
</evidence>
<dbReference type="InterPro" id="IPR001466">
    <property type="entry name" value="Beta-lactam-related"/>
</dbReference>
<comment type="caution">
    <text evidence="2">The sequence shown here is derived from an EMBL/GenBank/DDBJ whole genome shotgun (WGS) entry which is preliminary data.</text>
</comment>
<feature type="domain" description="Beta-lactamase-related" evidence="1">
    <location>
        <begin position="65"/>
        <end position="388"/>
    </location>
</feature>
<dbReference type="GO" id="GO:0016787">
    <property type="term" value="F:hydrolase activity"/>
    <property type="evidence" value="ECO:0007669"/>
    <property type="project" value="UniProtKB-KW"/>
</dbReference>
<name>A0ABN1IJZ6_9FLAO</name>
<dbReference type="Pfam" id="PF00144">
    <property type="entry name" value="Beta-lactamase"/>
    <property type="match status" value="1"/>
</dbReference>
<keyword evidence="3" id="KW-1185">Reference proteome</keyword>
<proteinExistence type="predicted"/>
<reference evidence="2 3" key="1">
    <citation type="journal article" date="2019" name="Int. J. Syst. Evol. Microbiol.">
        <title>The Global Catalogue of Microorganisms (GCM) 10K type strain sequencing project: providing services to taxonomists for standard genome sequencing and annotation.</title>
        <authorList>
            <consortium name="The Broad Institute Genomics Platform"/>
            <consortium name="The Broad Institute Genome Sequencing Center for Infectious Disease"/>
            <person name="Wu L."/>
            <person name="Ma J."/>
        </authorList>
    </citation>
    <scope>NUCLEOTIDE SEQUENCE [LARGE SCALE GENOMIC DNA]</scope>
    <source>
        <strain evidence="2 3">JCM 15974</strain>
    </source>
</reference>
<dbReference type="RefSeq" id="WP_343911240.1">
    <property type="nucleotide sequence ID" value="NZ_BAAAGE010000001.1"/>
</dbReference>
<dbReference type="InterPro" id="IPR052794">
    <property type="entry name" value="Mito_Ser_Protease_LACTB"/>
</dbReference>
<protein>
    <submittedName>
        <fullName evidence="2">Serine hydrolase domain-containing protein</fullName>
    </submittedName>
</protein>
<keyword evidence="2" id="KW-0378">Hydrolase</keyword>
<dbReference type="Gene3D" id="3.40.710.10">
    <property type="entry name" value="DD-peptidase/beta-lactamase superfamily"/>
    <property type="match status" value="1"/>
</dbReference>
<accession>A0ABN1IJZ6</accession>
<dbReference type="InterPro" id="IPR012338">
    <property type="entry name" value="Beta-lactam/transpept-like"/>
</dbReference>
<gene>
    <name evidence="2" type="ORF">GCM10009430_10860</name>
</gene>
<dbReference type="SUPFAM" id="SSF56601">
    <property type="entry name" value="beta-lactamase/transpeptidase-like"/>
    <property type="match status" value="1"/>
</dbReference>
<dbReference type="PANTHER" id="PTHR46520">
    <property type="entry name" value="SERINE BETA-LACTAMASE-LIKE PROTEIN LACTB, MITOCHONDRIAL"/>
    <property type="match status" value="1"/>
</dbReference>
<evidence type="ECO:0000313" key="2">
    <source>
        <dbReference type="EMBL" id="GAA0715869.1"/>
    </source>
</evidence>